<feature type="region of interest" description="Disordered" evidence="1">
    <location>
        <begin position="13"/>
        <end position="50"/>
    </location>
</feature>
<evidence type="ECO:0000313" key="3">
    <source>
        <dbReference type="Proteomes" id="UP001497482"/>
    </source>
</evidence>
<gene>
    <name evidence="2" type="ORF">KC01_LOCUS25838</name>
</gene>
<evidence type="ECO:0000256" key="1">
    <source>
        <dbReference type="SAM" id="MobiDB-lite"/>
    </source>
</evidence>
<keyword evidence="3" id="KW-1185">Reference proteome</keyword>
<protein>
    <submittedName>
        <fullName evidence="2">Uncharacterized protein</fullName>
    </submittedName>
</protein>
<proteinExistence type="predicted"/>
<dbReference type="AlphaFoldDB" id="A0AAV2LDA2"/>
<dbReference type="Proteomes" id="UP001497482">
    <property type="component" value="Chromosome 21"/>
</dbReference>
<name>A0AAV2LDA2_KNICA</name>
<organism evidence="2 3">
    <name type="scientific">Knipowitschia caucasica</name>
    <name type="common">Caucasian dwarf goby</name>
    <name type="synonym">Pomatoschistus caucasicus</name>
    <dbReference type="NCBI Taxonomy" id="637954"/>
    <lineage>
        <taxon>Eukaryota</taxon>
        <taxon>Metazoa</taxon>
        <taxon>Chordata</taxon>
        <taxon>Craniata</taxon>
        <taxon>Vertebrata</taxon>
        <taxon>Euteleostomi</taxon>
        <taxon>Actinopterygii</taxon>
        <taxon>Neopterygii</taxon>
        <taxon>Teleostei</taxon>
        <taxon>Neoteleostei</taxon>
        <taxon>Acanthomorphata</taxon>
        <taxon>Gobiaria</taxon>
        <taxon>Gobiiformes</taxon>
        <taxon>Gobioidei</taxon>
        <taxon>Gobiidae</taxon>
        <taxon>Gobiinae</taxon>
        <taxon>Knipowitschia</taxon>
    </lineage>
</organism>
<sequence>MLMQVSANAYRNAKHLSMSHGRLPVGPMRHSQNAEGRDRPPEGVVPRHTSRSCRIICSDASPNRTRRTQFCRSYSASLCR</sequence>
<dbReference type="EMBL" id="OZ035843">
    <property type="protein sequence ID" value="CAL1597327.1"/>
    <property type="molecule type" value="Genomic_DNA"/>
</dbReference>
<accession>A0AAV2LDA2</accession>
<evidence type="ECO:0000313" key="2">
    <source>
        <dbReference type="EMBL" id="CAL1597327.1"/>
    </source>
</evidence>
<reference evidence="2 3" key="1">
    <citation type="submission" date="2024-04" db="EMBL/GenBank/DDBJ databases">
        <authorList>
            <person name="Waldvogel A.-M."/>
            <person name="Schoenle A."/>
        </authorList>
    </citation>
    <scope>NUCLEOTIDE SEQUENCE [LARGE SCALE GENOMIC DNA]</scope>
</reference>